<protein>
    <recommendedName>
        <fullName evidence="2">Conserved oligomeric Golgi complex subunit 5</fullName>
    </recommendedName>
</protein>
<dbReference type="GO" id="GO:0006891">
    <property type="term" value="P:intra-Golgi vesicle-mediated transport"/>
    <property type="evidence" value="ECO:0007669"/>
    <property type="project" value="InterPro"/>
</dbReference>
<dbReference type="OrthoDB" id="18786at2759"/>
<evidence type="ECO:0000259" key="6">
    <source>
        <dbReference type="Pfam" id="PF20649"/>
    </source>
</evidence>
<evidence type="ECO:0000256" key="2">
    <source>
        <dbReference type="ARBA" id="ARBA00020974"/>
    </source>
</evidence>
<dbReference type="Pfam" id="PF20649">
    <property type="entry name" value="COG5_C"/>
    <property type="match status" value="1"/>
</dbReference>
<dbReference type="EMBL" id="MCFC01000082">
    <property type="protein sequence ID" value="ORY23208.1"/>
    <property type="molecule type" value="Genomic_DNA"/>
</dbReference>
<evidence type="ECO:0000313" key="8">
    <source>
        <dbReference type="Proteomes" id="UP000193986"/>
    </source>
</evidence>
<reference evidence="7 8" key="1">
    <citation type="submission" date="2016-07" db="EMBL/GenBank/DDBJ databases">
        <title>Pervasive Adenine N6-methylation of Active Genes in Fungi.</title>
        <authorList>
            <consortium name="DOE Joint Genome Institute"/>
            <person name="Mondo S.J."/>
            <person name="Dannebaum R.O."/>
            <person name="Kuo R.C."/>
            <person name="Labutti K."/>
            <person name="Haridas S."/>
            <person name="Kuo A."/>
            <person name="Salamov A."/>
            <person name="Ahrendt S.R."/>
            <person name="Lipzen A."/>
            <person name="Sullivan W."/>
            <person name="Andreopoulos W.B."/>
            <person name="Clum A."/>
            <person name="Lindquist E."/>
            <person name="Daum C."/>
            <person name="Ramamoorthy G.K."/>
            <person name="Gryganskyi A."/>
            <person name="Culley D."/>
            <person name="Magnuson J.K."/>
            <person name="James T.Y."/>
            <person name="O'Malley M.A."/>
            <person name="Stajich J.E."/>
            <person name="Spatafora J.W."/>
            <person name="Visel A."/>
            <person name="Grigoriev I.V."/>
        </authorList>
    </citation>
    <scope>NUCLEOTIDE SEQUENCE [LARGE SCALE GENOMIC DNA]</scope>
    <source>
        <strain evidence="7 8">68-887.2</strain>
    </source>
</reference>
<dbReference type="PANTHER" id="PTHR13228">
    <property type="entry name" value="CONSERVED OLIGOMERIC GOLGI COMPLEX COMPONENT 5"/>
    <property type="match status" value="1"/>
</dbReference>
<dbReference type="STRING" id="71784.A0A1Y2AKW0"/>
<dbReference type="InterPro" id="IPR048485">
    <property type="entry name" value="COG5_helical"/>
</dbReference>
<name>A0A1Y2AKW0_9TREE</name>
<accession>A0A1Y2AKW0</accession>
<organism evidence="7 8">
    <name type="scientific">Naematelia encephala</name>
    <dbReference type="NCBI Taxonomy" id="71784"/>
    <lineage>
        <taxon>Eukaryota</taxon>
        <taxon>Fungi</taxon>
        <taxon>Dikarya</taxon>
        <taxon>Basidiomycota</taxon>
        <taxon>Agaricomycotina</taxon>
        <taxon>Tremellomycetes</taxon>
        <taxon>Tremellales</taxon>
        <taxon>Naemateliaceae</taxon>
        <taxon>Naematelia</taxon>
    </lineage>
</organism>
<proteinExistence type="predicted"/>
<evidence type="ECO:0000313" key="7">
    <source>
        <dbReference type="EMBL" id="ORY23208.1"/>
    </source>
</evidence>
<keyword evidence="8" id="KW-1185">Reference proteome</keyword>
<gene>
    <name evidence="7" type="ORF">BCR39DRAFT_562037</name>
</gene>
<feature type="domain" description="Conserved oligomeric Golgi complex subunit 5 N-terminal" evidence="5">
    <location>
        <begin position="10"/>
        <end position="164"/>
    </location>
</feature>
<evidence type="ECO:0000256" key="1">
    <source>
        <dbReference type="ARBA" id="ARBA00004395"/>
    </source>
</evidence>
<dbReference type="AlphaFoldDB" id="A0A1Y2AKW0"/>
<evidence type="ECO:0000256" key="3">
    <source>
        <dbReference type="ARBA" id="ARBA00023034"/>
    </source>
</evidence>
<dbReference type="Proteomes" id="UP000193986">
    <property type="component" value="Unassembled WGS sequence"/>
</dbReference>
<dbReference type="InParanoid" id="A0A1Y2AKW0"/>
<dbReference type="InterPro" id="IPR049176">
    <property type="entry name" value="COG5_N"/>
</dbReference>
<evidence type="ECO:0000256" key="4">
    <source>
        <dbReference type="ARBA" id="ARBA00023136"/>
    </source>
</evidence>
<keyword evidence="3" id="KW-0333">Golgi apparatus</keyword>
<keyword evidence="4" id="KW-0472">Membrane</keyword>
<dbReference type="GO" id="GO:0017119">
    <property type="term" value="C:Golgi transport complex"/>
    <property type="evidence" value="ECO:0007669"/>
    <property type="project" value="InterPro"/>
</dbReference>
<feature type="domain" description="Conserved oligomeric Golgi complex subunit 5 helical" evidence="6">
    <location>
        <begin position="223"/>
        <end position="437"/>
    </location>
</feature>
<comment type="caution">
    <text evidence="7">The sequence shown here is derived from an EMBL/GenBank/DDBJ whole genome shotgun (WGS) entry which is preliminary data.</text>
</comment>
<sequence length="879" mass="97669">MTETYIDHTPFLSDKFDVHAYANAALSGQVYDPDAEDGPTVNGGSKVVVGSSSRRIDNEKGDVGVELARLSYGIEDVTRQLRQEIASSHPLLLTHLTTSLSLTSHLNPIRTSLTSLSTSLDRLHTKIHNPYVHLQILVRRLTLLGQASDLARRAARFVLVSRRLESQMEKIRNTTAGKDAGEGERERELAKAALSVAELDTLLKATLDDDEERYEGQLEPLPLQSLDFIQAYIPVVDKARDGVIQEMESMVVNGLADLNQPLLSSSLQTAHNLRLLPDLVSNLLADLNDAVTLRVQKAFDSAAIGREVAQKDTNTSHSAIKFVSRSKTTEPNASNQQQWIAVLWSRLERVIEDVANCCIKVYTLEKVLKMKRDPTTGVEFLDEVMKTLDEKPSFMFWTTLAQAFEKQTKEAARSSAWLQQALSTGYPRLLRLFHDFFAKIAVHTDTVYTREHQSPEAVLVLRSVSVFETLYLSRSTSRMTEAVSGALSMLSGRGNLPGPAEGVTIARTVTNELDSAKFDPLLVRTVARNAVRVLENLTSRLDAALVKDFTATSLIGPQATPAQVTNAQLVGCLYHAQYNMSFIREEFPGKVWEIIQPCLALIENTYKRITDALDTVLRRDVSSIIARLHKVDFSKPVDPMSMASAGGGGGSPYMRDLIDKLGFLKSEILGRMSLGEFMREWILDLCRYMIKIFLLHASIARPMGESGRLKLTGDLTEFEMGLASLLGTGQVQGGRGIRLERVGDEYLALRAFRSLLFADPVQLANPVETVHLPPLIVLHNLVVSSPLLLPHQVHGWTETEYVLWCLNHQDEREQWALLEKAVEDQLVKNPTKQNGQNGKHQDGEIEAEAQAQGQEEKWVGLIREVLIHARHDDTTPAGA</sequence>
<comment type="subcellular location">
    <subcellularLocation>
        <location evidence="1">Golgi apparatus membrane</location>
        <topology evidence="1">Peripheral membrane protein</topology>
    </subcellularLocation>
</comment>
<dbReference type="PANTHER" id="PTHR13228:SF3">
    <property type="entry name" value="CONSERVED OLIGOMERIC GOLGI COMPLEX SUBUNIT 5"/>
    <property type="match status" value="1"/>
</dbReference>
<dbReference type="Pfam" id="PF10392">
    <property type="entry name" value="COG5_N"/>
    <property type="match status" value="1"/>
</dbReference>
<dbReference type="InterPro" id="IPR019465">
    <property type="entry name" value="Cog5"/>
</dbReference>
<evidence type="ECO:0000259" key="5">
    <source>
        <dbReference type="Pfam" id="PF10392"/>
    </source>
</evidence>
<dbReference type="GO" id="GO:0000139">
    <property type="term" value="C:Golgi membrane"/>
    <property type="evidence" value="ECO:0007669"/>
    <property type="project" value="UniProtKB-SubCell"/>
</dbReference>